<dbReference type="GO" id="GO:0009820">
    <property type="term" value="P:alkaloid metabolic process"/>
    <property type="evidence" value="ECO:0007669"/>
    <property type="project" value="InterPro"/>
</dbReference>
<dbReference type="InterPro" id="IPR033964">
    <property type="entry name" value="ABBA"/>
</dbReference>
<evidence type="ECO:0000256" key="2">
    <source>
        <dbReference type="ARBA" id="ARBA00022679"/>
    </source>
</evidence>
<dbReference type="SFLD" id="SFLDS00036">
    <property type="entry name" value="Aromatic_Prenyltransferase"/>
    <property type="match status" value="1"/>
</dbReference>
<evidence type="ECO:0000313" key="4">
    <source>
        <dbReference type="EMBL" id="KAJ5175586.1"/>
    </source>
</evidence>
<dbReference type="GO" id="GO:0016765">
    <property type="term" value="F:transferase activity, transferring alkyl or aryl (other than methyl) groups"/>
    <property type="evidence" value="ECO:0007669"/>
    <property type="project" value="InterPro"/>
</dbReference>
<dbReference type="InterPro" id="IPR017795">
    <property type="entry name" value="ABBA_NscD-like"/>
</dbReference>
<accession>A0A9W9IJS1</accession>
<dbReference type="Pfam" id="PF11991">
    <property type="entry name" value="Trp_DMAT"/>
    <property type="match status" value="1"/>
</dbReference>
<feature type="region of interest" description="Disordered" evidence="3">
    <location>
        <begin position="1"/>
        <end position="27"/>
    </location>
</feature>
<keyword evidence="5" id="KW-1185">Reference proteome</keyword>
<evidence type="ECO:0000256" key="3">
    <source>
        <dbReference type="SAM" id="MobiDB-lite"/>
    </source>
</evidence>
<dbReference type="PANTHER" id="PTHR40627">
    <property type="entry name" value="INDOLE PRENYLTRANSFERASE TDIB-RELATED"/>
    <property type="match status" value="1"/>
</dbReference>
<organism evidence="4 5">
    <name type="scientific">Penicillium canariense</name>
    <dbReference type="NCBI Taxonomy" id="189055"/>
    <lineage>
        <taxon>Eukaryota</taxon>
        <taxon>Fungi</taxon>
        <taxon>Dikarya</taxon>
        <taxon>Ascomycota</taxon>
        <taxon>Pezizomycotina</taxon>
        <taxon>Eurotiomycetes</taxon>
        <taxon>Eurotiomycetidae</taxon>
        <taxon>Eurotiales</taxon>
        <taxon>Aspergillaceae</taxon>
        <taxon>Penicillium</taxon>
    </lineage>
</organism>
<dbReference type="OrthoDB" id="5392033at2759"/>
<dbReference type="SFLD" id="SFLDG01162">
    <property type="entry name" value="I"/>
    <property type="match status" value="1"/>
</dbReference>
<gene>
    <name evidence="4" type="ORF">N7482_001463</name>
</gene>
<dbReference type="EMBL" id="JAPQKN010000001">
    <property type="protein sequence ID" value="KAJ5175586.1"/>
    <property type="molecule type" value="Genomic_DNA"/>
</dbReference>
<feature type="compositionally biased region" description="Basic and acidic residues" evidence="3">
    <location>
        <begin position="18"/>
        <end position="27"/>
    </location>
</feature>
<dbReference type="AlphaFoldDB" id="A0A9W9IJS1"/>
<evidence type="ECO:0000256" key="1">
    <source>
        <dbReference type="ARBA" id="ARBA00010209"/>
    </source>
</evidence>
<sequence length="436" mass="50066">MAKDAITDRPLPAGTKTESGKERGPEKSITKLDTWRSFAKYGCFDSEAEQQWWNDSGALIARFLQIMDMDIHQQYQYLVFFRQMVIPALGPWPPVRRCCLNTSEIVWEPSVNWGPGNPVLRVSIDPISKITATALDPLNIDTVNSMVSRLASLGLEGFDRTLHYHFTREFCIPEERLKTFQQESREPIAWSQTLLGFDFKDGKIVTKQYLWTRQASHASGLHPHALIRRAVAGVEPQMRCSEAVELVLEYMEKFHASTPVPFFSWDLVDPSKSRLKLYSVDWKWTWAKVQEVCTLGGKLQGPLIDRSLDILAKLWDMLKLDESKPTMGAIWNFEIRPGHAQPSIKFYFALCDLTDAEAAQVVSQWFDLLGWHEKARSYPEILRYLQPNRNLDTTKGSHSWLSVMVTEDSAYTSLYYHPLGNGPDDHKIRESWFSTD</sequence>
<reference evidence="4" key="1">
    <citation type="submission" date="2022-11" db="EMBL/GenBank/DDBJ databases">
        <authorList>
            <person name="Petersen C."/>
        </authorList>
    </citation>
    <scope>NUCLEOTIDE SEQUENCE</scope>
    <source>
        <strain evidence="4">IBT 26290</strain>
    </source>
</reference>
<dbReference type="PANTHER" id="PTHR40627:SF3">
    <property type="entry name" value="PRENYLTRANSFERASE ASQH2-RELATED"/>
    <property type="match status" value="1"/>
</dbReference>
<protein>
    <submittedName>
        <fullName evidence="4">Uncharacterized protein</fullName>
    </submittedName>
</protein>
<dbReference type="Proteomes" id="UP001149163">
    <property type="component" value="Unassembled WGS sequence"/>
</dbReference>
<keyword evidence="2" id="KW-0808">Transferase</keyword>
<dbReference type="RefSeq" id="XP_056547194.1">
    <property type="nucleotide sequence ID" value="XM_056683588.1"/>
</dbReference>
<proteinExistence type="inferred from homology"/>
<name>A0A9W9IJS1_9EURO</name>
<dbReference type="GeneID" id="81422764"/>
<comment type="similarity">
    <text evidence="1">Belongs to the tryptophan dimethylallyltransferase family.</text>
</comment>
<comment type="caution">
    <text evidence="4">The sequence shown here is derived from an EMBL/GenBank/DDBJ whole genome shotgun (WGS) entry which is preliminary data.</text>
</comment>
<dbReference type="NCBIfam" id="TIGR03429">
    <property type="entry name" value="arom_pren_DMATS"/>
    <property type="match status" value="1"/>
</dbReference>
<dbReference type="CDD" id="cd13929">
    <property type="entry name" value="PT-DMATS_CymD"/>
    <property type="match status" value="1"/>
</dbReference>
<evidence type="ECO:0000313" key="5">
    <source>
        <dbReference type="Proteomes" id="UP001149163"/>
    </source>
</evidence>
<reference evidence="4" key="2">
    <citation type="journal article" date="2023" name="IMA Fungus">
        <title>Comparative genomic study of the Penicillium genus elucidates a diverse pangenome and 15 lateral gene transfer events.</title>
        <authorList>
            <person name="Petersen C."/>
            <person name="Sorensen T."/>
            <person name="Nielsen M.R."/>
            <person name="Sondergaard T.E."/>
            <person name="Sorensen J.L."/>
            <person name="Fitzpatrick D.A."/>
            <person name="Frisvad J.C."/>
            <person name="Nielsen K.L."/>
        </authorList>
    </citation>
    <scope>NUCLEOTIDE SEQUENCE</scope>
    <source>
        <strain evidence="4">IBT 26290</strain>
    </source>
</reference>